<evidence type="ECO:0000256" key="7">
    <source>
        <dbReference type="RuleBase" id="RU363067"/>
    </source>
</evidence>
<keyword evidence="2" id="KW-0140">cGMP</keyword>
<dbReference type="PROSITE" id="PS00126">
    <property type="entry name" value="PDEASE_I_1"/>
    <property type="match status" value="1"/>
</dbReference>
<dbReference type="AlphaFoldDB" id="A0AAV4S7C8"/>
<dbReference type="SMART" id="SM00065">
    <property type="entry name" value="GAF"/>
    <property type="match status" value="1"/>
</dbReference>
<evidence type="ECO:0000256" key="8">
    <source>
        <dbReference type="SAM" id="MobiDB-lite"/>
    </source>
</evidence>
<keyword evidence="4 7" id="KW-0378">Hydrolase</keyword>
<reference evidence="10 11" key="1">
    <citation type="submission" date="2021-06" db="EMBL/GenBank/DDBJ databases">
        <title>Caerostris darwini draft genome.</title>
        <authorList>
            <person name="Kono N."/>
            <person name="Arakawa K."/>
        </authorList>
    </citation>
    <scope>NUCLEOTIDE SEQUENCE [LARGE SCALE GENOMIC DNA]</scope>
</reference>
<comment type="similarity">
    <text evidence="1 7">Belongs to the cyclic nucleotide phosphodiesterase family.</text>
</comment>
<dbReference type="InterPro" id="IPR029016">
    <property type="entry name" value="GAF-like_dom_sf"/>
</dbReference>
<dbReference type="InterPro" id="IPR023088">
    <property type="entry name" value="PDEase"/>
</dbReference>
<dbReference type="EC" id="3.1.4.-" evidence="7"/>
<keyword evidence="3 6" id="KW-0479">Metal-binding</keyword>
<comment type="cofactor">
    <cofactor evidence="7">
        <name>a divalent metal cation</name>
        <dbReference type="ChEBI" id="CHEBI:60240"/>
    </cofactor>
    <text evidence="7">Binds 2 divalent metal cations per subunit. Site 1 may preferentially bind zinc ions, while site 2 has a preference for magnesium and/or manganese ions.</text>
</comment>
<evidence type="ECO:0000313" key="10">
    <source>
        <dbReference type="EMBL" id="GIY28839.1"/>
    </source>
</evidence>
<sequence length="622" mass="71706">MLPTTSRPILNTTSDGIPRYSNSGYETPCTLQEMQVLIERELFYELIHDICYGFELHSPDHKVLQKVSPDMNRCSLLLDKGEKGDSSRPILKRTSDGIQTFLAESFPGTVVALCNSRSVCADRKICRISRSESSSLKCLVSQILDISCNSTVETIQQKEICIPLCNDIVNHQAEYRESHKVSDCYKVLLAVKGIAEKYCRSQICSSISINTGEELVGHHQRRHGRLYVLLAIAHMVFEEQSTIDQTVHRIMIHTLSFLQTERCQVLLLDENTKTLNIPDVYQDDRFDPSVDEDRNFRHHSILCMPIRNASKNIIGVNQIINKLNGDPFTKNDENFFEIFAIFCGLGIQHAQVYERSMKAIAKTKVTLEVLSYHAIAPLKEVQELLRDYHIPSTEMYKLNDLKFDDFSLNDKEMLKASLRMFMDLGFIQRFGIQYDVLCRWLLSVRKNYRTVTYHNWRHAFNVTQMMFAILTVSNLHNVLGELETLSLLIACLCHDLDHRGTNNSFQKKSNSPLAQLYSTSTMEHHHFDQCVMLLNSEGNQILSHLSPEEHMNVVHVLEDAILATDLSVHYKKQLSFIQIARKEHYNWKREDNRRLLRAMLMTACDIAAITKPWEIQKKVKYV</sequence>
<dbReference type="SMART" id="SM00471">
    <property type="entry name" value="HDc"/>
    <property type="match status" value="1"/>
</dbReference>
<dbReference type="SUPFAM" id="SSF55781">
    <property type="entry name" value="GAF domain-like"/>
    <property type="match status" value="1"/>
</dbReference>
<organism evidence="10 11">
    <name type="scientific">Caerostris darwini</name>
    <dbReference type="NCBI Taxonomy" id="1538125"/>
    <lineage>
        <taxon>Eukaryota</taxon>
        <taxon>Metazoa</taxon>
        <taxon>Ecdysozoa</taxon>
        <taxon>Arthropoda</taxon>
        <taxon>Chelicerata</taxon>
        <taxon>Arachnida</taxon>
        <taxon>Araneae</taxon>
        <taxon>Araneomorphae</taxon>
        <taxon>Entelegynae</taxon>
        <taxon>Araneoidea</taxon>
        <taxon>Araneidae</taxon>
        <taxon>Caerostris</taxon>
    </lineage>
</organism>
<dbReference type="InterPro" id="IPR036971">
    <property type="entry name" value="PDEase_catalytic_dom_sf"/>
</dbReference>
<gene>
    <name evidence="10" type="primary">Pde11</name>
    <name evidence="10" type="ORF">CDAR_512931</name>
</gene>
<feature type="binding site" evidence="6">
    <location>
        <position position="605"/>
    </location>
    <ligand>
        <name>Zn(2+)</name>
        <dbReference type="ChEBI" id="CHEBI:29105"/>
        <label>1</label>
    </ligand>
</feature>
<evidence type="ECO:0000256" key="6">
    <source>
        <dbReference type="PIRSR" id="PIRSR623088-3"/>
    </source>
</evidence>
<evidence type="ECO:0000256" key="4">
    <source>
        <dbReference type="ARBA" id="ARBA00022801"/>
    </source>
</evidence>
<feature type="binding site" evidence="6">
    <location>
        <position position="495"/>
    </location>
    <ligand>
        <name>Zn(2+)</name>
        <dbReference type="ChEBI" id="CHEBI:29105"/>
        <label>1</label>
    </ligand>
</feature>
<keyword evidence="11" id="KW-1185">Reference proteome</keyword>
<evidence type="ECO:0000256" key="1">
    <source>
        <dbReference type="ARBA" id="ARBA00007648"/>
    </source>
</evidence>
<evidence type="ECO:0000259" key="9">
    <source>
        <dbReference type="PROSITE" id="PS51845"/>
    </source>
</evidence>
<proteinExistence type="inferred from homology"/>
<dbReference type="SUPFAM" id="SSF109604">
    <property type="entry name" value="HD-domain/PDEase-like"/>
    <property type="match status" value="1"/>
</dbReference>
<dbReference type="PROSITE" id="PS51845">
    <property type="entry name" value="PDEASE_I_2"/>
    <property type="match status" value="1"/>
</dbReference>
<protein>
    <recommendedName>
        <fullName evidence="7">Phosphodiesterase</fullName>
        <ecNumber evidence="7">3.1.4.-</ecNumber>
    </recommendedName>
</protein>
<evidence type="ECO:0000313" key="11">
    <source>
        <dbReference type="Proteomes" id="UP001054837"/>
    </source>
</evidence>
<evidence type="ECO:0000256" key="5">
    <source>
        <dbReference type="PIRSR" id="PIRSR623088-1"/>
    </source>
</evidence>
<comment type="caution">
    <text evidence="10">The sequence shown here is derived from an EMBL/GenBank/DDBJ whole genome shotgun (WGS) entry which is preliminary data.</text>
</comment>
<dbReference type="Gene3D" id="3.30.450.40">
    <property type="match status" value="2"/>
</dbReference>
<dbReference type="Pfam" id="PF01590">
    <property type="entry name" value="GAF"/>
    <property type="match status" value="1"/>
</dbReference>
<feature type="binding site" evidence="6">
    <location>
        <position position="494"/>
    </location>
    <ligand>
        <name>Zn(2+)</name>
        <dbReference type="ChEBI" id="CHEBI:29105"/>
        <label>1</label>
    </ligand>
</feature>
<dbReference type="Proteomes" id="UP001054837">
    <property type="component" value="Unassembled WGS sequence"/>
</dbReference>
<evidence type="ECO:0000256" key="3">
    <source>
        <dbReference type="ARBA" id="ARBA00022723"/>
    </source>
</evidence>
<feature type="region of interest" description="Disordered" evidence="8">
    <location>
        <begin position="1"/>
        <end position="21"/>
    </location>
</feature>
<dbReference type="EMBL" id="BPLQ01007227">
    <property type="protein sequence ID" value="GIY28839.1"/>
    <property type="molecule type" value="Genomic_DNA"/>
</dbReference>
<feature type="active site" description="Proton donor" evidence="5">
    <location>
        <position position="454"/>
    </location>
</feature>
<feature type="binding site" evidence="6">
    <location>
        <position position="495"/>
    </location>
    <ligand>
        <name>Zn(2+)</name>
        <dbReference type="ChEBI" id="CHEBI:29105"/>
        <label>2</label>
    </ligand>
</feature>
<dbReference type="Gene3D" id="1.10.1300.10">
    <property type="entry name" value="3'5'-cyclic nucleotide phosphodiesterase, catalytic domain"/>
    <property type="match status" value="1"/>
</dbReference>
<dbReference type="FunFam" id="1.10.1300.10:FF:000003">
    <property type="entry name" value="Phosphodiesterase"/>
    <property type="match status" value="1"/>
</dbReference>
<dbReference type="GO" id="GO:0046872">
    <property type="term" value="F:metal ion binding"/>
    <property type="evidence" value="ECO:0007669"/>
    <property type="project" value="UniProtKB-KW"/>
</dbReference>
<dbReference type="InterPro" id="IPR002073">
    <property type="entry name" value="PDEase_catalytic_dom"/>
</dbReference>
<dbReference type="InterPro" id="IPR003607">
    <property type="entry name" value="HD/PDEase_dom"/>
</dbReference>
<dbReference type="CDD" id="cd00077">
    <property type="entry name" value="HDc"/>
    <property type="match status" value="1"/>
</dbReference>
<dbReference type="GO" id="GO:0007165">
    <property type="term" value="P:signal transduction"/>
    <property type="evidence" value="ECO:0007669"/>
    <property type="project" value="InterPro"/>
</dbReference>
<accession>A0AAV4S7C8</accession>
<dbReference type="Pfam" id="PF00233">
    <property type="entry name" value="PDEase_I"/>
    <property type="match status" value="1"/>
</dbReference>
<name>A0AAV4S7C8_9ARAC</name>
<dbReference type="PANTHER" id="PTHR11347">
    <property type="entry name" value="CYCLIC NUCLEOTIDE PHOSPHODIESTERASE"/>
    <property type="match status" value="1"/>
</dbReference>
<dbReference type="InterPro" id="IPR003018">
    <property type="entry name" value="GAF"/>
</dbReference>
<dbReference type="PRINTS" id="PR00387">
    <property type="entry name" value="PDIESTERASE1"/>
</dbReference>
<feature type="domain" description="PDEase" evidence="9">
    <location>
        <begin position="377"/>
        <end position="622"/>
    </location>
</feature>
<dbReference type="InterPro" id="IPR023174">
    <property type="entry name" value="PDEase_CS"/>
</dbReference>
<feature type="binding site" evidence="6">
    <location>
        <position position="458"/>
    </location>
    <ligand>
        <name>Zn(2+)</name>
        <dbReference type="ChEBI" id="CHEBI:29105"/>
        <label>1</label>
    </ligand>
</feature>
<dbReference type="GO" id="GO:0004114">
    <property type="term" value="F:3',5'-cyclic-nucleotide phosphodiesterase activity"/>
    <property type="evidence" value="ECO:0007669"/>
    <property type="project" value="InterPro"/>
</dbReference>
<evidence type="ECO:0000256" key="2">
    <source>
        <dbReference type="ARBA" id="ARBA00022535"/>
    </source>
</evidence>